<evidence type="ECO:0000313" key="8">
    <source>
        <dbReference type="Proteomes" id="UP001500212"/>
    </source>
</evidence>
<feature type="transmembrane region" description="Helical" evidence="5">
    <location>
        <begin position="208"/>
        <end position="226"/>
    </location>
</feature>
<feature type="transmembrane region" description="Helical" evidence="5">
    <location>
        <begin position="180"/>
        <end position="201"/>
    </location>
</feature>
<sequence>MSRSAVAPVATGDLTGVQAGGRPAGRPRFYREILLIALCYGAYSLVRDLVPRNHTAALSRGHDILHLEHLLHLNVELSINRLFTDVRWLGTSANYYYASLHFVLTIGVLVWLYVRHPDRYVFYRRLIFATTVLALIGFWLYPLAPPRMIAGFVDTANAFHSGGLYESGASPVASVSNQYAAMPSLHTGWSLWCAIAIADVTRPSRVRWLVYCYPAATVLVILGTANHYLLDAIGGVVTLAAGYAATRTVRVMVPRLGPMARVFSTETGGSTVR</sequence>
<dbReference type="InterPro" id="IPR026841">
    <property type="entry name" value="Aur1/Ipt1"/>
</dbReference>
<evidence type="ECO:0000256" key="5">
    <source>
        <dbReference type="SAM" id="Phobius"/>
    </source>
</evidence>
<protein>
    <submittedName>
        <fullName evidence="7">Phosphatase PAP2 family protein</fullName>
    </submittedName>
</protein>
<evidence type="ECO:0000256" key="1">
    <source>
        <dbReference type="ARBA" id="ARBA00004141"/>
    </source>
</evidence>
<dbReference type="PANTHER" id="PTHR31310">
    <property type="match status" value="1"/>
</dbReference>
<dbReference type="PANTHER" id="PTHR31310:SF7">
    <property type="entry name" value="PA-PHOSPHATASE RELATED-FAMILY PROTEIN DDB_G0268928"/>
    <property type="match status" value="1"/>
</dbReference>
<organism evidence="7 8">
    <name type="scientific">Actinoallomurus liliacearum</name>
    <dbReference type="NCBI Taxonomy" id="1080073"/>
    <lineage>
        <taxon>Bacteria</taxon>
        <taxon>Bacillati</taxon>
        <taxon>Actinomycetota</taxon>
        <taxon>Actinomycetes</taxon>
        <taxon>Streptosporangiales</taxon>
        <taxon>Thermomonosporaceae</taxon>
        <taxon>Actinoallomurus</taxon>
    </lineage>
</organism>
<feature type="transmembrane region" description="Helical" evidence="5">
    <location>
        <begin position="95"/>
        <end position="114"/>
    </location>
</feature>
<accession>A0ABP8TUL3</accession>
<evidence type="ECO:0000259" key="6">
    <source>
        <dbReference type="Pfam" id="PF14378"/>
    </source>
</evidence>
<evidence type="ECO:0000256" key="2">
    <source>
        <dbReference type="ARBA" id="ARBA00022692"/>
    </source>
</evidence>
<feature type="transmembrane region" description="Helical" evidence="5">
    <location>
        <begin position="126"/>
        <end position="144"/>
    </location>
</feature>
<name>A0ABP8TUL3_9ACTN</name>
<dbReference type="CDD" id="cd03386">
    <property type="entry name" value="PAP2_Aur1_like"/>
    <property type="match status" value="1"/>
</dbReference>
<keyword evidence="8" id="KW-1185">Reference proteome</keyword>
<feature type="transmembrane region" description="Helical" evidence="5">
    <location>
        <begin position="29"/>
        <end position="46"/>
    </location>
</feature>
<keyword evidence="4 5" id="KW-0472">Membrane</keyword>
<proteinExistence type="predicted"/>
<dbReference type="InterPro" id="IPR052185">
    <property type="entry name" value="IPC_Synthase-Related"/>
</dbReference>
<dbReference type="Pfam" id="PF14378">
    <property type="entry name" value="PAP2_3"/>
    <property type="match status" value="1"/>
</dbReference>
<dbReference type="EMBL" id="BAABHJ010000028">
    <property type="protein sequence ID" value="GAA4615494.1"/>
    <property type="molecule type" value="Genomic_DNA"/>
</dbReference>
<feature type="domain" description="Inositolphosphotransferase Aur1/Ipt1" evidence="6">
    <location>
        <begin position="62"/>
        <end position="244"/>
    </location>
</feature>
<comment type="subcellular location">
    <subcellularLocation>
        <location evidence="1">Membrane</location>
        <topology evidence="1">Multi-pass membrane protein</topology>
    </subcellularLocation>
</comment>
<keyword evidence="2 5" id="KW-0812">Transmembrane</keyword>
<comment type="caution">
    <text evidence="7">The sequence shown here is derived from an EMBL/GenBank/DDBJ whole genome shotgun (WGS) entry which is preliminary data.</text>
</comment>
<gene>
    <name evidence="7" type="ORF">GCM10023195_68320</name>
</gene>
<keyword evidence="3 5" id="KW-1133">Transmembrane helix</keyword>
<evidence type="ECO:0000256" key="4">
    <source>
        <dbReference type="ARBA" id="ARBA00023136"/>
    </source>
</evidence>
<evidence type="ECO:0000313" key="7">
    <source>
        <dbReference type="EMBL" id="GAA4615494.1"/>
    </source>
</evidence>
<evidence type="ECO:0000256" key="3">
    <source>
        <dbReference type="ARBA" id="ARBA00022989"/>
    </source>
</evidence>
<dbReference type="RefSeq" id="WP_345363829.1">
    <property type="nucleotide sequence ID" value="NZ_BAABHJ010000028.1"/>
</dbReference>
<dbReference type="Proteomes" id="UP001500212">
    <property type="component" value="Unassembled WGS sequence"/>
</dbReference>
<reference evidence="8" key="1">
    <citation type="journal article" date="2019" name="Int. J. Syst. Evol. Microbiol.">
        <title>The Global Catalogue of Microorganisms (GCM) 10K type strain sequencing project: providing services to taxonomists for standard genome sequencing and annotation.</title>
        <authorList>
            <consortium name="The Broad Institute Genomics Platform"/>
            <consortium name="The Broad Institute Genome Sequencing Center for Infectious Disease"/>
            <person name="Wu L."/>
            <person name="Ma J."/>
        </authorList>
    </citation>
    <scope>NUCLEOTIDE SEQUENCE [LARGE SCALE GENOMIC DNA]</scope>
    <source>
        <strain evidence="8">JCM 17938</strain>
    </source>
</reference>